<sequence length="125" mass="14265">MNLPESLKYTKDHEWVRIEGNIATVGITEFAQGELGDIVFVEIETEDEDLDKEEVFGTIEAVKTVSDLYMPLSGKIIEVNENLESQPDLVNKEPYDGGWMVKIEIRDKSEIETLITAEQYKELIN</sequence>
<dbReference type="InterPro" id="IPR017453">
    <property type="entry name" value="GCV_H_sub"/>
</dbReference>
<dbReference type="GO" id="GO:0009249">
    <property type="term" value="P:protein lipoylation"/>
    <property type="evidence" value="ECO:0007669"/>
    <property type="project" value="TreeGrafter"/>
</dbReference>
<dbReference type="InterPro" id="IPR000089">
    <property type="entry name" value="Biotin_lipoyl"/>
</dbReference>
<dbReference type="Gene3D" id="2.40.50.100">
    <property type="match status" value="1"/>
</dbReference>
<keyword evidence="7" id="KW-1185">Reference proteome</keyword>
<dbReference type="SUPFAM" id="SSF51230">
    <property type="entry name" value="Single hybrid motif"/>
    <property type="match status" value="1"/>
</dbReference>
<evidence type="ECO:0000256" key="1">
    <source>
        <dbReference type="ARBA" id="ARBA00009249"/>
    </source>
</evidence>
<name>A0A4R2GIC8_9BACT</name>
<dbReference type="RefSeq" id="WP_132433851.1">
    <property type="nucleotide sequence ID" value="NZ_SLWK01000006.1"/>
</dbReference>
<feature type="modified residue" description="N6-lipoyllysine" evidence="3 4">
    <location>
        <position position="63"/>
    </location>
</feature>
<evidence type="ECO:0000256" key="2">
    <source>
        <dbReference type="ARBA" id="ARBA00022823"/>
    </source>
</evidence>
<accession>A0A4R2GIC8</accession>
<evidence type="ECO:0000259" key="5">
    <source>
        <dbReference type="PROSITE" id="PS50968"/>
    </source>
</evidence>
<dbReference type="EMBL" id="SLWK01000006">
    <property type="protein sequence ID" value="TCO07951.1"/>
    <property type="molecule type" value="Genomic_DNA"/>
</dbReference>
<keyword evidence="2 3" id="KW-0450">Lipoyl</keyword>
<protein>
    <recommendedName>
        <fullName evidence="3">Glycine cleavage system H protein</fullName>
    </recommendedName>
</protein>
<dbReference type="Pfam" id="PF01597">
    <property type="entry name" value="GCV_H"/>
    <property type="match status" value="1"/>
</dbReference>
<dbReference type="AlphaFoldDB" id="A0A4R2GIC8"/>
<dbReference type="InterPro" id="IPR003016">
    <property type="entry name" value="2-oxoA_DH_lipoyl-BS"/>
</dbReference>
<evidence type="ECO:0000256" key="3">
    <source>
        <dbReference type="HAMAP-Rule" id="MF_00272"/>
    </source>
</evidence>
<dbReference type="PANTHER" id="PTHR11715">
    <property type="entry name" value="GLYCINE CLEAVAGE SYSTEM H PROTEIN"/>
    <property type="match status" value="1"/>
</dbReference>
<dbReference type="GO" id="GO:0005829">
    <property type="term" value="C:cytosol"/>
    <property type="evidence" value="ECO:0007669"/>
    <property type="project" value="TreeGrafter"/>
</dbReference>
<evidence type="ECO:0000313" key="6">
    <source>
        <dbReference type="EMBL" id="TCO07951.1"/>
    </source>
</evidence>
<dbReference type="NCBIfam" id="TIGR00527">
    <property type="entry name" value="gcvH"/>
    <property type="match status" value="1"/>
</dbReference>
<comment type="function">
    <text evidence="3">The glycine cleavage system catalyzes the degradation of glycine. The H protein shuttles the methylamine group of glycine from the P protein to the T protein.</text>
</comment>
<comment type="caution">
    <text evidence="6">The sequence shown here is derived from an EMBL/GenBank/DDBJ whole genome shotgun (WGS) entry which is preliminary data.</text>
</comment>
<evidence type="ECO:0000256" key="4">
    <source>
        <dbReference type="PIRSR" id="PIRSR617453-50"/>
    </source>
</evidence>
<dbReference type="CDD" id="cd06848">
    <property type="entry name" value="GCS_H"/>
    <property type="match status" value="1"/>
</dbReference>
<feature type="domain" description="Lipoyl-binding" evidence="5">
    <location>
        <begin position="22"/>
        <end position="104"/>
    </location>
</feature>
<dbReference type="Proteomes" id="UP000295221">
    <property type="component" value="Unassembled WGS sequence"/>
</dbReference>
<dbReference type="GO" id="GO:0019464">
    <property type="term" value="P:glycine decarboxylation via glycine cleavage system"/>
    <property type="evidence" value="ECO:0007669"/>
    <property type="project" value="UniProtKB-UniRule"/>
</dbReference>
<dbReference type="InterPro" id="IPR033753">
    <property type="entry name" value="GCV_H/Fam206"/>
</dbReference>
<proteinExistence type="inferred from homology"/>
<dbReference type="PANTHER" id="PTHR11715:SF3">
    <property type="entry name" value="GLYCINE CLEAVAGE SYSTEM H PROTEIN-RELATED"/>
    <property type="match status" value="1"/>
</dbReference>
<comment type="similarity">
    <text evidence="1 3">Belongs to the GcvH family.</text>
</comment>
<dbReference type="HAMAP" id="MF_00272">
    <property type="entry name" value="GcvH"/>
    <property type="match status" value="1"/>
</dbReference>
<gene>
    <name evidence="3" type="primary">gcvH</name>
    <name evidence="6" type="ORF">EV194_10692</name>
</gene>
<dbReference type="InterPro" id="IPR011053">
    <property type="entry name" value="Single_hybrid_motif"/>
</dbReference>
<dbReference type="PROSITE" id="PS00189">
    <property type="entry name" value="LIPOYL"/>
    <property type="match status" value="1"/>
</dbReference>
<dbReference type="InterPro" id="IPR002930">
    <property type="entry name" value="GCV_H"/>
</dbReference>
<dbReference type="GO" id="GO:0005960">
    <property type="term" value="C:glycine cleavage complex"/>
    <property type="evidence" value="ECO:0007669"/>
    <property type="project" value="InterPro"/>
</dbReference>
<organism evidence="6 7">
    <name type="scientific">Natronoflexus pectinivorans</name>
    <dbReference type="NCBI Taxonomy" id="682526"/>
    <lineage>
        <taxon>Bacteria</taxon>
        <taxon>Pseudomonadati</taxon>
        <taxon>Bacteroidota</taxon>
        <taxon>Bacteroidia</taxon>
        <taxon>Marinilabiliales</taxon>
        <taxon>Marinilabiliaceae</taxon>
        <taxon>Natronoflexus</taxon>
    </lineage>
</organism>
<evidence type="ECO:0000313" key="7">
    <source>
        <dbReference type="Proteomes" id="UP000295221"/>
    </source>
</evidence>
<dbReference type="NCBIfam" id="NF002270">
    <property type="entry name" value="PRK01202.1"/>
    <property type="match status" value="1"/>
</dbReference>
<comment type="subunit">
    <text evidence="3">The glycine cleavage system is composed of four proteins: P, T, L and H.</text>
</comment>
<reference evidence="6 7" key="1">
    <citation type="submission" date="2019-03" db="EMBL/GenBank/DDBJ databases">
        <title>Genomic Encyclopedia of Type Strains, Phase IV (KMG-IV): sequencing the most valuable type-strain genomes for metagenomic binning, comparative biology and taxonomic classification.</title>
        <authorList>
            <person name="Goeker M."/>
        </authorList>
    </citation>
    <scope>NUCLEOTIDE SEQUENCE [LARGE SCALE GENOMIC DNA]</scope>
    <source>
        <strain evidence="6 7">DSM 24179</strain>
    </source>
</reference>
<comment type="cofactor">
    <cofactor evidence="3">
        <name>(R)-lipoate</name>
        <dbReference type="ChEBI" id="CHEBI:83088"/>
    </cofactor>
    <text evidence="3">Binds 1 lipoyl cofactor covalently.</text>
</comment>
<dbReference type="OrthoDB" id="9796712at2"/>
<dbReference type="PROSITE" id="PS50968">
    <property type="entry name" value="BIOTINYL_LIPOYL"/>
    <property type="match status" value="1"/>
</dbReference>